<dbReference type="InterPro" id="IPR016181">
    <property type="entry name" value="Acyl_CoA_acyltransferase"/>
</dbReference>
<organism evidence="2 3">
    <name type="scientific">Leptothrix cholodnii (strain ATCC 51168 / LMG 8142 / SP-6)</name>
    <name type="common">Leptothrix discophora (strain SP-6)</name>
    <dbReference type="NCBI Taxonomy" id="395495"/>
    <lineage>
        <taxon>Bacteria</taxon>
        <taxon>Pseudomonadati</taxon>
        <taxon>Pseudomonadota</taxon>
        <taxon>Betaproteobacteria</taxon>
        <taxon>Burkholderiales</taxon>
        <taxon>Sphaerotilaceae</taxon>
        <taxon>Leptothrix</taxon>
    </lineage>
</organism>
<evidence type="ECO:0000313" key="3">
    <source>
        <dbReference type="Proteomes" id="UP000001693"/>
    </source>
</evidence>
<name>B1Y740_LEPCP</name>
<dbReference type="KEGG" id="lch:Lcho_1399"/>
<evidence type="ECO:0000313" key="2">
    <source>
        <dbReference type="EMBL" id="ACB33667.1"/>
    </source>
</evidence>
<dbReference type="EMBL" id="CP001013">
    <property type="protein sequence ID" value="ACB33667.1"/>
    <property type="molecule type" value="Genomic_DNA"/>
</dbReference>
<reference evidence="2 3" key="1">
    <citation type="submission" date="2008-03" db="EMBL/GenBank/DDBJ databases">
        <title>Complete sequence of Leptothrix cholodnii SP-6.</title>
        <authorList>
            <consortium name="US DOE Joint Genome Institute"/>
            <person name="Copeland A."/>
            <person name="Lucas S."/>
            <person name="Lapidus A."/>
            <person name="Glavina del Rio T."/>
            <person name="Dalin E."/>
            <person name="Tice H."/>
            <person name="Bruce D."/>
            <person name="Goodwin L."/>
            <person name="Pitluck S."/>
            <person name="Chertkov O."/>
            <person name="Brettin T."/>
            <person name="Detter J.C."/>
            <person name="Han C."/>
            <person name="Kuske C.R."/>
            <person name="Schmutz J."/>
            <person name="Larimer F."/>
            <person name="Land M."/>
            <person name="Hauser L."/>
            <person name="Kyrpides N."/>
            <person name="Lykidis A."/>
            <person name="Emerson D."/>
            <person name="Richardson P."/>
        </authorList>
    </citation>
    <scope>NUCLEOTIDE SEQUENCE [LARGE SCALE GENOMIC DNA]</scope>
    <source>
        <strain evidence="3">ATCC 51168 / LMG 8142 / SP-6</strain>
    </source>
</reference>
<protein>
    <recommendedName>
        <fullName evidence="1">BioF2-like acetyltransferase domain-containing protein</fullName>
    </recommendedName>
</protein>
<gene>
    <name evidence="2" type="ordered locus">Lcho_1399</name>
</gene>
<dbReference type="Proteomes" id="UP000001693">
    <property type="component" value="Chromosome"/>
</dbReference>
<dbReference type="Pfam" id="PF13480">
    <property type="entry name" value="Acetyltransf_6"/>
    <property type="match status" value="1"/>
</dbReference>
<accession>B1Y740</accession>
<evidence type="ECO:0000259" key="1">
    <source>
        <dbReference type="Pfam" id="PF13480"/>
    </source>
</evidence>
<keyword evidence="3" id="KW-1185">Reference proteome</keyword>
<dbReference type="eggNOG" id="COG2348">
    <property type="taxonomic scope" value="Bacteria"/>
</dbReference>
<dbReference type="Gene3D" id="3.40.630.30">
    <property type="match status" value="1"/>
</dbReference>
<dbReference type="AlphaFoldDB" id="B1Y740"/>
<dbReference type="SUPFAM" id="SSF55729">
    <property type="entry name" value="Acyl-CoA N-acyltransferases (Nat)"/>
    <property type="match status" value="1"/>
</dbReference>
<dbReference type="HOGENOM" id="CLU_803209_0_0_4"/>
<feature type="domain" description="BioF2-like acetyltransferase" evidence="1">
    <location>
        <begin position="168"/>
        <end position="286"/>
    </location>
</feature>
<dbReference type="STRING" id="395495.Lcho_1399"/>
<proteinExistence type="predicted"/>
<dbReference type="InterPro" id="IPR038740">
    <property type="entry name" value="BioF2-like_GNAT_dom"/>
</dbReference>
<sequence>MSVSVEDLSPENDAQVCAFLDALGRHTPEVLAYHYPFYRDMLAQVGAGTPVYLGARCDGELVGLLPAFMHRGELGATCTSLPFFGPNAGVLCSAPPGALWRDIHAALLEALIARARQADAWACSVCTPFLSAHFERYDAAMPQALVVERSTQYQMLQTLADTQHAGALARNLRKAEAAGIEICTEPTPERVECFYAIYRQNCDAHGIPLKPRIALDRLMSEGLSGRHARVSFAYRAGEMLAGLLVLVSPRTVSYYTPCTRAEDRALQPGVLLIDRAMRTARAAGQTHWNWESSPGRDSGVYRFKQKWGAREAGYRTYVMALRDEQAFRQLGRQRLAAAFPWHYVYPFDRL</sequence>